<dbReference type="RefSeq" id="WP_173730101.1">
    <property type="nucleotide sequence ID" value="NZ_JABTTE010000003.1"/>
</dbReference>
<dbReference type="Pfam" id="PF12957">
    <property type="entry name" value="DUF3846"/>
    <property type="match status" value="1"/>
</dbReference>
<dbReference type="Proteomes" id="UP000625804">
    <property type="component" value="Unassembled WGS sequence"/>
</dbReference>
<comment type="caution">
    <text evidence="2">The sequence shown here is derived from an EMBL/GenBank/DDBJ whole genome shotgun (WGS) entry which is preliminary data.</text>
</comment>
<evidence type="ECO:0000313" key="2">
    <source>
        <dbReference type="EMBL" id="NSL50896.1"/>
    </source>
</evidence>
<sequence>MKIIICSPNIPPYLISITGKYKELQEIIGQNIKVLSLNHPTILILCDEDYYNNFTGNREKCRLGIPGTFVFVAREKNRLRSLTDEEINIIIDTIRKQDLTLVHCKIQVSGT</sequence>
<protein>
    <recommendedName>
        <fullName evidence="1">DUF3846 domain-containing protein</fullName>
    </recommendedName>
</protein>
<organism evidence="2 3">
    <name type="scientific">Calidifontibacillus erzurumensis</name>
    <dbReference type="NCBI Taxonomy" id="2741433"/>
    <lineage>
        <taxon>Bacteria</taxon>
        <taxon>Bacillati</taxon>
        <taxon>Bacillota</taxon>
        <taxon>Bacilli</taxon>
        <taxon>Bacillales</taxon>
        <taxon>Bacillaceae</taxon>
        <taxon>Calidifontibacillus/Schinkia group</taxon>
        <taxon>Calidifontibacillus</taxon>
    </lineage>
</organism>
<evidence type="ECO:0000313" key="3">
    <source>
        <dbReference type="Proteomes" id="UP000625804"/>
    </source>
</evidence>
<dbReference type="AlphaFoldDB" id="A0A8J8GFJ7"/>
<keyword evidence="3" id="KW-1185">Reference proteome</keyword>
<reference evidence="2" key="1">
    <citation type="submission" date="2020-06" db="EMBL/GenBank/DDBJ databases">
        <title>A novel thermopfilic bacterium from Erzurum, Turkey.</title>
        <authorList>
            <person name="Adiguzel A."/>
            <person name="Ay H."/>
            <person name="Baltaci M.O."/>
        </authorList>
    </citation>
    <scope>NUCLEOTIDE SEQUENCE</scope>
    <source>
        <strain evidence="2">P2</strain>
    </source>
</reference>
<evidence type="ECO:0000259" key="1">
    <source>
        <dbReference type="Pfam" id="PF12957"/>
    </source>
</evidence>
<name>A0A8J8GFJ7_9BACI</name>
<gene>
    <name evidence="2" type="ORF">HR057_03840</name>
</gene>
<proteinExistence type="predicted"/>
<accession>A0A8J8GFJ7</accession>
<feature type="domain" description="DUF3846" evidence="1">
    <location>
        <begin position="1"/>
        <end position="92"/>
    </location>
</feature>
<dbReference type="InterPro" id="IPR024559">
    <property type="entry name" value="DUF3846"/>
</dbReference>
<dbReference type="EMBL" id="JABTTE010000003">
    <property type="protein sequence ID" value="NSL50896.1"/>
    <property type="molecule type" value="Genomic_DNA"/>
</dbReference>